<reference evidence="1 2" key="1">
    <citation type="submission" date="2019-02" db="EMBL/GenBank/DDBJ databases">
        <title>Deep-cultivation of Planctomycetes and their phenomic and genomic characterization uncovers novel biology.</title>
        <authorList>
            <person name="Wiegand S."/>
            <person name="Jogler M."/>
            <person name="Boedeker C."/>
            <person name="Pinto D."/>
            <person name="Vollmers J."/>
            <person name="Rivas-Marin E."/>
            <person name="Kohn T."/>
            <person name="Peeters S.H."/>
            <person name="Heuer A."/>
            <person name="Rast P."/>
            <person name="Oberbeckmann S."/>
            <person name="Bunk B."/>
            <person name="Jeske O."/>
            <person name="Meyerdierks A."/>
            <person name="Storesund J.E."/>
            <person name="Kallscheuer N."/>
            <person name="Luecker S."/>
            <person name="Lage O.M."/>
            <person name="Pohl T."/>
            <person name="Merkel B.J."/>
            <person name="Hornburger P."/>
            <person name="Mueller R.-W."/>
            <person name="Bruemmer F."/>
            <person name="Labrenz M."/>
            <person name="Spormann A.M."/>
            <person name="Op Den Camp H."/>
            <person name="Overmann J."/>
            <person name="Amann R."/>
            <person name="Jetten M.S.M."/>
            <person name="Mascher T."/>
            <person name="Medema M.H."/>
            <person name="Devos D.P."/>
            <person name="Kaster A.-K."/>
            <person name="Ovreas L."/>
            <person name="Rohde M."/>
            <person name="Galperin M.Y."/>
            <person name="Jogler C."/>
        </authorList>
    </citation>
    <scope>NUCLEOTIDE SEQUENCE [LARGE SCALE GENOMIC DNA]</scope>
    <source>
        <strain evidence="1 2">Pla52n</strain>
    </source>
</reference>
<proteinExistence type="predicted"/>
<name>A0A5C5ZZK6_9BACT</name>
<dbReference type="InterPro" id="IPR026406">
    <property type="entry name" value="Ver/Plancto_CHP"/>
</dbReference>
<dbReference type="OrthoDB" id="282243at2"/>
<dbReference type="EMBL" id="SJPN01000014">
    <property type="protein sequence ID" value="TWT91773.1"/>
    <property type="molecule type" value="Genomic_DNA"/>
</dbReference>
<accession>A0A5C5ZZK6</accession>
<keyword evidence="2" id="KW-1185">Reference proteome</keyword>
<protein>
    <submittedName>
        <fullName evidence="1">Uncharacterized protein</fullName>
    </submittedName>
</protein>
<evidence type="ECO:0000313" key="1">
    <source>
        <dbReference type="EMBL" id="TWT91773.1"/>
    </source>
</evidence>
<dbReference type="NCBIfam" id="TIGR04138">
    <property type="entry name" value="Plancto_Ver_chp"/>
    <property type="match status" value="1"/>
</dbReference>
<dbReference type="AlphaFoldDB" id="A0A5C5ZZK6"/>
<evidence type="ECO:0000313" key="2">
    <source>
        <dbReference type="Proteomes" id="UP000320176"/>
    </source>
</evidence>
<sequence length="140" mass="16366" precursor="true">MTSALQVMRKLLKDDPRYKPEAYQFIREALHFAQENLSELNQAEYVVRPSEEDGPRHITGQQLCEACRLYAIEQFGFLAGMVLAKWGVHSTGDFGEMVYNLIRIDQMRKSDSDRREDFDDVYPFDNAFEPHFRVARAEEI</sequence>
<organism evidence="1 2">
    <name type="scientific">Stieleria varia</name>
    <dbReference type="NCBI Taxonomy" id="2528005"/>
    <lineage>
        <taxon>Bacteria</taxon>
        <taxon>Pseudomonadati</taxon>
        <taxon>Planctomycetota</taxon>
        <taxon>Planctomycetia</taxon>
        <taxon>Pirellulales</taxon>
        <taxon>Pirellulaceae</taxon>
        <taxon>Stieleria</taxon>
    </lineage>
</organism>
<comment type="caution">
    <text evidence="1">The sequence shown here is derived from an EMBL/GenBank/DDBJ whole genome shotgun (WGS) entry which is preliminary data.</text>
</comment>
<dbReference type="RefSeq" id="WP_146523424.1">
    <property type="nucleotide sequence ID" value="NZ_CP151726.1"/>
</dbReference>
<dbReference type="Proteomes" id="UP000320176">
    <property type="component" value="Unassembled WGS sequence"/>
</dbReference>
<gene>
    <name evidence="1" type="ORF">Pla52n_65230</name>
</gene>